<dbReference type="PROSITE" id="PS50943">
    <property type="entry name" value="HTH_CROC1"/>
    <property type="match status" value="1"/>
</dbReference>
<gene>
    <name evidence="1" type="ORF">C0V70_06815</name>
</gene>
<dbReference type="SMART" id="SM00530">
    <property type="entry name" value="HTH_XRE"/>
    <property type="match status" value="1"/>
</dbReference>
<protein>
    <submittedName>
        <fullName evidence="1">Uncharacterized protein</fullName>
    </submittedName>
</protein>
<dbReference type="Pfam" id="PF01381">
    <property type="entry name" value="HTH_3"/>
    <property type="match status" value="1"/>
</dbReference>
<dbReference type="GO" id="GO:0003677">
    <property type="term" value="F:DNA binding"/>
    <property type="evidence" value="ECO:0007669"/>
    <property type="project" value="InterPro"/>
</dbReference>
<dbReference type="OrthoDB" id="5292448at2"/>
<dbReference type="NCBIfam" id="TIGR02147">
    <property type="entry name" value="Fsuc_second"/>
    <property type="match status" value="1"/>
</dbReference>
<organism evidence="1 2">
    <name type="scientific">Bacteriovorax stolpii</name>
    <name type="common">Bdellovibrio stolpii</name>
    <dbReference type="NCBI Taxonomy" id="960"/>
    <lineage>
        <taxon>Bacteria</taxon>
        <taxon>Pseudomonadati</taxon>
        <taxon>Bdellovibrionota</taxon>
        <taxon>Bacteriovoracia</taxon>
        <taxon>Bacteriovoracales</taxon>
        <taxon>Bacteriovoracaceae</taxon>
        <taxon>Bacteriovorax</taxon>
    </lineage>
</organism>
<dbReference type="EMBL" id="CP025704">
    <property type="protein sequence ID" value="AUN97824.1"/>
    <property type="molecule type" value="Genomic_DNA"/>
</dbReference>
<dbReference type="SUPFAM" id="SSF47413">
    <property type="entry name" value="lambda repressor-like DNA-binding domains"/>
    <property type="match status" value="1"/>
</dbReference>
<dbReference type="Proteomes" id="UP000235584">
    <property type="component" value="Chromosome"/>
</dbReference>
<dbReference type="Pfam" id="PF14394">
    <property type="entry name" value="DUF4423"/>
    <property type="match status" value="1"/>
</dbReference>
<evidence type="ECO:0000313" key="2">
    <source>
        <dbReference type="Proteomes" id="UP000235584"/>
    </source>
</evidence>
<dbReference type="InterPro" id="IPR001387">
    <property type="entry name" value="Cro/C1-type_HTH"/>
</dbReference>
<dbReference type="CDD" id="cd00093">
    <property type="entry name" value="HTH_XRE"/>
    <property type="match status" value="1"/>
</dbReference>
<dbReference type="InterPro" id="IPR025537">
    <property type="entry name" value="DUF4423"/>
</dbReference>
<name>A0A2K9NSU8_BACTC</name>
<dbReference type="AlphaFoldDB" id="A0A2K9NSU8"/>
<dbReference type="InterPro" id="IPR011873">
    <property type="entry name" value="CHP02147"/>
</dbReference>
<dbReference type="KEGG" id="bsto:C0V70_06815"/>
<dbReference type="RefSeq" id="WP_102243117.1">
    <property type="nucleotide sequence ID" value="NZ_CP025704.1"/>
</dbReference>
<dbReference type="Gene3D" id="1.10.260.40">
    <property type="entry name" value="lambda repressor-like DNA-binding domains"/>
    <property type="match status" value="1"/>
</dbReference>
<proteinExistence type="predicted"/>
<reference evidence="1 2" key="1">
    <citation type="submission" date="2018-01" db="EMBL/GenBank/DDBJ databases">
        <title>Complete genome sequence of Bacteriovorax stolpii DSM12778.</title>
        <authorList>
            <person name="Tang B."/>
            <person name="Chang J."/>
        </authorList>
    </citation>
    <scope>NUCLEOTIDE SEQUENCE [LARGE SCALE GENOMIC DNA]</scope>
    <source>
        <strain evidence="1 2">DSM 12778</strain>
    </source>
</reference>
<keyword evidence="2" id="KW-1185">Reference proteome</keyword>
<accession>A0A2K9NSU8</accession>
<sequence length="228" mass="25836">MRKQKNPAYSLRAFARDLGISRTAISDVVRGTRRLSVQNIENIARVLQLDTETVELLKEDLQQVLEPARLTLESEELDFIEDWHYLGILSLAKLSLAEYSAEWVAKKLGLQVEVAQSALNFLSAKGYIENMGGKLVRKATPLTTTVDIPSSSIVESHRQSLQKAIEALEEVDVTKRDFTAVTYAIDPEQLPEVKEHILKFHRRLGKLLSTQSASEVYRLNIQFFPLTR</sequence>
<dbReference type="InterPro" id="IPR010982">
    <property type="entry name" value="Lambda_DNA-bd_dom_sf"/>
</dbReference>
<evidence type="ECO:0000313" key="1">
    <source>
        <dbReference type="EMBL" id="AUN97824.1"/>
    </source>
</evidence>